<dbReference type="RefSeq" id="WP_188378596.1">
    <property type="nucleotide sequence ID" value="NZ_BMEL01000004.1"/>
</dbReference>
<name>A0A917B9A7_HALAA</name>
<dbReference type="Proteomes" id="UP000660110">
    <property type="component" value="Unassembled WGS sequence"/>
</dbReference>
<protein>
    <submittedName>
        <fullName evidence="3">Glycosyl transferase</fullName>
    </submittedName>
</protein>
<dbReference type="PANTHER" id="PTHR12526:SF638">
    <property type="entry name" value="SPORE COAT PROTEIN SA"/>
    <property type="match status" value="1"/>
</dbReference>
<keyword evidence="4" id="KW-1185">Reference proteome</keyword>
<evidence type="ECO:0000313" key="3">
    <source>
        <dbReference type="EMBL" id="GGF31127.1"/>
    </source>
</evidence>
<dbReference type="GO" id="GO:0016757">
    <property type="term" value="F:glycosyltransferase activity"/>
    <property type="evidence" value="ECO:0007669"/>
    <property type="project" value="InterPro"/>
</dbReference>
<evidence type="ECO:0000259" key="1">
    <source>
        <dbReference type="Pfam" id="PF00534"/>
    </source>
</evidence>
<keyword evidence="3" id="KW-0808">Transferase</keyword>
<dbReference type="PANTHER" id="PTHR12526">
    <property type="entry name" value="GLYCOSYLTRANSFERASE"/>
    <property type="match status" value="1"/>
</dbReference>
<dbReference type="EMBL" id="BMEL01000004">
    <property type="protein sequence ID" value="GGF31127.1"/>
    <property type="molecule type" value="Genomic_DNA"/>
</dbReference>
<sequence length="372" mass="42243">MKILHLNAGNETGGGMSHILSLLNMLDHDEVVLGVLEDGEMFHKARELSIDTVNFKQSFPYDLSVLFHIKRYIENENIDMVHTHGPRANVLMNILKPSLSIPWILTLHSNPDDDFMGHGVKGSMFAKLHKCAIRQADHCLAISESFKKLLHTIGVANEKISTIYNGIDFNVLPNQNSYREELGFVDSDFLIGMVARLEPVKQHELAIESFAELNKKNPNTHLVLIGNGSREHELKQLCSQNNLERHVHFFGHREDVSSILPLMDVTLLTSKSESFPLVLLESARARVPVITTNVGGVPQLVPSNKYGWVTECEDLTKTLHLAYEKNKDERQVMGDRFYHFARSRYSSNHLAQQVTKIYDIMYKLPIEVESHV</sequence>
<evidence type="ECO:0000259" key="2">
    <source>
        <dbReference type="Pfam" id="PF13439"/>
    </source>
</evidence>
<comment type="caution">
    <text evidence="3">The sequence shown here is derived from an EMBL/GenBank/DDBJ whole genome shotgun (WGS) entry which is preliminary data.</text>
</comment>
<proteinExistence type="predicted"/>
<evidence type="ECO:0000313" key="4">
    <source>
        <dbReference type="Proteomes" id="UP000660110"/>
    </source>
</evidence>
<dbReference type="InterPro" id="IPR001296">
    <property type="entry name" value="Glyco_trans_1"/>
</dbReference>
<dbReference type="Pfam" id="PF00534">
    <property type="entry name" value="Glycos_transf_1"/>
    <property type="match status" value="1"/>
</dbReference>
<dbReference type="SUPFAM" id="SSF53756">
    <property type="entry name" value="UDP-Glycosyltransferase/glycogen phosphorylase"/>
    <property type="match status" value="1"/>
</dbReference>
<dbReference type="Gene3D" id="3.40.50.2000">
    <property type="entry name" value="Glycogen Phosphorylase B"/>
    <property type="match status" value="2"/>
</dbReference>
<organism evidence="3 4">
    <name type="scientific">Halobacillus andaensis</name>
    <dbReference type="NCBI Taxonomy" id="1176239"/>
    <lineage>
        <taxon>Bacteria</taxon>
        <taxon>Bacillati</taxon>
        <taxon>Bacillota</taxon>
        <taxon>Bacilli</taxon>
        <taxon>Bacillales</taxon>
        <taxon>Bacillaceae</taxon>
        <taxon>Halobacillus</taxon>
    </lineage>
</organism>
<dbReference type="Pfam" id="PF13439">
    <property type="entry name" value="Glyco_transf_4"/>
    <property type="match status" value="1"/>
</dbReference>
<reference evidence="3" key="1">
    <citation type="journal article" date="2014" name="Int. J. Syst. Evol. Microbiol.">
        <title>Complete genome sequence of Corynebacterium casei LMG S-19264T (=DSM 44701T), isolated from a smear-ripened cheese.</title>
        <authorList>
            <consortium name="US DOE Joint Genome Institute (JGI-PGF)"/>
            <person name="Walter F."/>
            <person name="Albersmeier A."/>
            <person name="Kalinowski J."/>
            <person name="Ruckert C."/>
        </authorList>
    </citation>
    <scope>NUCLEOTIDE SEQUENCE</scope>
    <source>
        <strain evidence="3">CGMCC 1.12153</strain>
    </source>
</reference>
<reference evidence="3" key="2">
    <citation type="submission" date="2020-09" db="EMBL/GenBank/DDBJ databases">
        <authorList>
            <person name="Sun Q."/>
            <person name="Zhou Y."/>
        </authorList>
    </citation>
    <scope>NUCLEOTIDE SEQUENCE</scope>
    <source>
        <strain evidence="3">CGMCC 1.12153</strain>
    </source>
</reference>
<dbReference type="AlphaFoldDB" id="A0A917B9A7"/>
<dbReference type="InterPro" id="IPR028098">
    <property type="entry name" value="Glyco_trans_4-like_N"/>
</dbReference>
<feature type="domain" description="Glycosyltransferase subfamily 4-like N-terminal" evidence="2">
    <location>
        <begin position="13"/>
        <end position="169"/>
    </location>
</feature>
<dbReference type="CDD" id="cd03811">
    <property type="entry name" value="GT4_GT28_WabH-like"/>
    <property type="match status" value="1"/>
</dbReference>
<accession>A0A917B9A7</accession>
<feature type="domain" description="Glycosyl transferase family 1" evidence="1">
    <location>
        <begin position="176"/>
        <end position="331"/>
    </location>
</feature>
<gene>
    <name evidence="3" type="ORF">GCM10010954_32880</name>
</gene>